<dbReference type="PROSITE" id="PS51257">
    <property type="entry name" value="PROKAR_LIPOPROTEIN"/>
    <property type="match status" value="1"/>
</dbReference>
<sequence>MKIKSALFTLAAITILSCNQKKNGYEIDCNDQKKQAQNQFNYQNYTWTVFSGQGYDYLGEQEFIQRLSQNQIKTKILHITCIPSPNERYENCGEIEMNRLIEKKFGKNFIDSLRYIAKQDFAKNHPEEIFSYEHCDKVSRYPNSTADHQFERIETDYFSRYPSPAKYIGKNNDFDSYTSCSFIITKNGGIKDLSVKSHFQNKKNNIFEEQFNKQLKDFVLQTQWISGKINGLNVDSYFNVTIYYD</sequence>
<accession>A0ABX9IDV6</accession>
<dbReference type="Proteomes" id="UP000256491">
    <property type="component" value="Unassembled WGS sequence"/>
</dbReference>
<dbReference type="RefSeq" id="WP_115920977.1">
    <property type="nucleotide sequence ID" value="NZ_BJYH01000056.1"/>
</dbReference>
<evidence type="ECO:0000313" key="1">
    <source>
        <dbReference type="EMBL" id="REC70076.1"/>
    </source>
</evidence>
<keyword evidence="2" id="KW-1185">Reference proteome</keyword>
<dbReference type="EMBL" id="QNUF01000045">
    <property type="protein sequence ID" value="REC70076.1"/>
    <property type="molecule type" value="Genomic_DNA"/>
</dbReference>
<evidence type="ECO:0000313" key="2">
    <source>
        <dbReference type="Proteomes" id="UP000256491"/>
    </source>
</evidence>
<proteinExistence type="predicted"/>
<organism evidence="1 2">
    <name type="scientific">Chryseobacterium rhizosphaerae</name>
    <dbReference type="NCBI Taxonomy" id="395937"/>
    <lineage>
        <taxon>Bacteria</taxon>
        <taxon>Pseudomonadati</taxon>
        <taxon>Bacteroidota</taxon>
        <taxon>Flavobacteriia</taxon>
        <taxon>Flavobacteriales</taxon>
        <taxon>Weeksellaceae</taxon>
        <taxon>Chryseobacterium group</taxon>
        <taxon>Chryseobacterium</taxon>
    </lineage>
</organism>
<evidence type="ECO:0008006" key="3">
    <source>
        <dbReference type="Google" id="ProtNLM"/>
    </source>
</evidence>
<protein>
    <recommendedName>
        <fullName evidence="3">TonB C-terminal domain-containing protein</fullName>
    </recommendedName>
</protein>
<gene>
    <name evidence="1" type="ORF">DRF57_22505</name>
</gene>
<comment type="caution">
    <text evidence="1">The sequence shown here is derived from an EMBL/GenBank/DDBJ whole genome shotgun (WGS) entry which is preliminary data.</text>
</comment>
<name>A0ABX9IDV6_9FLAO</name>
<reference evidence="1 2" key="1">
    <citation type="journal article" date="2010" name="Syst. Appl. Microbiol.">
        <title>Four new species of Chryseobacterium from the rhizosphere of coastal sand dune plants, Chryseobacterium elymi sp. nov., Chryseobacterium hagamense sp. nov., Chryseobacterium lathyri sp. nov. and Chryseobacterium rhizosphaerae sp. nov.</title>
        <authorList>
            <person name="Cho S.H."/>
            <person name="Lee K.S."/>
            <person name="Shin D.S."/>
            <person name="Han J.H."/>
            <person name="Park K.S."/>
            <person name="Lee C.H."/>
            <person name="Park K.H."/>
            <person name="Kim S.B."/>
        </authorList>
    </citation>
    <scope>NUCLEOTIDE SEQUENCE [LARGE SCALE GENOMIC DNA]</scope>
    <source>
        <strain evidence="1 2">KCTC 22548</strain>
    </source>
</reference>